<proteinExistence type="inferred from homology"/>
<evidence type="ECO:0000256" key="2">
    <source>
        <dbReference type="ARBA" id="ARBA00023002"/>
    </source>
</evidence>
<reference evidence="3" key="1">
    <citation type="submission" date="2020-05" db="EMBL/GenBank/DDBJ databases">
        <title>Phylogenomic resolution of chytrid fungi.</title>
        <authorList>
            <person name="Stajich J.E."/>
            <person name="Amses K."/>
            <person name="Simmons R."/>
            <person name="Seto K."/>
            <person name="Myers J."/>
            <person name="Bonds A."/>
            <person name="Quandt C.A."/>
            <person name="Barry K."/>
            <person name="Liu P."/>
            <person name="Grigoriev I."/>
            <person name="Longcore J.E."/>
            <person name="James T.Y."/>
        </authorList>
    </citation>
    <scope>NUCLEOTIDE SEQUENCE</scope>
    <source>
        <strain evidence="3">PLAUS21</strain>
    </source>
</reference>
<keyword evidence="4" id="KW-1185">Reference proteome</keyword>
<dbReference type="Pfam" id="PF00106">
    <property type="entry name" value="adh_short"/>
    <property type="match status" value="1"/>
</dbReference>
<dbReference type="GO" id="GO:0016491">
    <property type="term" value="F:oxidoreductase activity"/>
    <property type="evidence" value="ECO:0007669"/>
    <property type="project" value="UniProtKB-KW"/>
</dbReference>
<organism evidence="3 4">
    <name type="scientific">Boothiomyces macroporosus</name>
    <dbReference type="NCBI Taxonomy" id="261099"/>
    <lineage>
        <taxon>Eukaryota</taxon>
        <taxon>Fungi</taxon>
        <taxon>Fungi incertae sedis</taxon>
        <taxon>Chytridiomycota</taxon>
        <taxon>Chytridiomycota incertae sedis</taxon>
        <taxon>Chytridiomycetes</taxon>
        <taxon>Rhizophydiales</taxon>
        <taxon>Terramycetaceae</taxon>
        <taxon>Boothiomyces</taxon>
    </lineage>
</organism>
<dbReference type="SUPFAM" id="SSF51735">
    <property type="entry name" value="NAD(P)-binding Rossmann-fold domains"/>
    <property type="match status" value="1"/>
</dbReference>
<protein>
    <recommendedName>
        <fullName evidence="5">SDR family NAD(P)-dependent oxidoreductase</fullName>
    </recommendedName>
</protein>
<dbReference type="EMBL" id="JADGKB010000077">
    <property type="protein sequence ID" value="KAJ3254832.1"/>
    <property type="molecule type" value="Genomic_DNA"/>
</dbReference>
<dbReference type="InterPro" id="IPR036291">
    <property type="entry name" value="NAD(P)-bd_dom_sf"/>
</dbReference>
<dbReference type="PANTHER" id="PTHR24320:SF152">
    <property type="entry name" value="SHORT-CHAIN DEHYDROGENASE_REDUCTASE FAMILY PROTEIN"/>
    <property type="match status" value="1"/>
</dbReference>
<evidence type="ECO:0000313" key="3">
    <source>
        <dbReference type="EMBL" id="KAJ3254832.1"/>
    </source>
</evidence>
<name>A0AAD5Y6D9_9FUNG</name>
<sequence>MSKTILITGSTSGIGKALAIYLAKQNHHVLVCSRSIEKVNQVVQEIKSLNGSAEGFQLDLIDLESVKRFCDSLSVKIDVVVLNAGITTRELEFSPQGIEATFATNHLGHFYLTERLLLNNDLERVIVVSSGTHDPKSGSGVDPPVFDLERWATPKEHYGSSVYSSTKLANVLFGYNLAERRPDVVVTSYDPGFIGDTGLLRDLGMLQPVLKVVIETTLAVTSWWKGVRNQTSTLDRTIPFLAKLTVDPQYSKTAKYYSIDVELKSSDISYEKEKQRALYDFSLKLLHEKGFEITK</sequence>
<dbReference type="PANTHER" id="PTHR24320">
    <property type="entry name" value="RETINOL DEHYDROGENASE"/>
    <property type="match status" value="1"/>
</dbReference>
<accession>A0AAD5Y6D9</accession>
<comment type="similarity">
    <text evidence="1">Belongs to the short-chain dehydrogenases/reductases (SDR) family.</text>
</comment>
<evidence type="ECO:0000256" key="1">
    <source>
        <dbReference type="ARBA" id="ARBA00006484"/>
    </source>
</evidence>
<dbReference type="InterPro" id="IPR002347">
    <property type="entry name" value="SDR_fam"/>
</dbReference>
<evidence type="ECO:0008006" key="5">
    <source>
        <dbReference type="Google" id="ProtNLM"/>
    </source>
</evidence>
<dbReference type="PRINTS" id="PR00081">
    <property type="entry name" value="GDHRDH"/>
</dbReference>
<evidence type="ECO:0000313" key="4">
    <source>
        <dbReference type="Proteomes" id="UP001210925"/>
    </source>
</evidence>
<keyword evidence="2" id="KW-0560">Oxidoreductase</keyword>
<comment type="caution">
    <text evidence="3">The sequence shown here is derived from an EMBL/GenBank/DDBJ whole genome shotgun (WGS) entry which is preliminary data.</text>
</comment>
<dbReference type="AlphaFoldDB" id="A0AAD5Y6D9"/>
<dbReference type="Gene3D" id="3.40.50.720">
    <property type="entry name" value="NAD(P)-binding Rossmann-like Domain"/>
    <property type="match status" value="1"/>
</dbReference>
<dbReference type="Proteomes" id="UP001210925">
    <property type="component" value="Unassembled WGS sequence"/>
</dbReference>
<gene>
    <name evidence="3" type="ORF">HK103_006822</name>
</gene>